<reference evidence="1 2" key="1">
    <citation type="submission" date="2019-03" db="EMBL/GenBank/DDBJ databases">
        <title>Bradyrhizobium strains diversity isolated from Chamaecrista fasciculata.</title>
        <authorList>
            <person name="Urquiaga M.C.O."/>
            <person name="Hungria M."/>
            <person name="Delamuta J.R.M."/>
        </authorList>
    </citation>
    <scope>NUCLEOTIDE SEQUENCE [LARGE SCALE GENOMIC DNA]</scope>
    <source>
        <strain evidence="1 2">CNPSo 3424</strain>
    </source>
</reference>
<keyword evidence="2" id="KW-1185">Reference proteome</keyword>
<gene>
    <name evidence="1" type="ORF">E4K66_13830</name>
</gene>
<evidence type="ECO:0000313" key="2">
    <source>
        <dbReference type="Proteomes" id="UP000298225"/>
    </source>
</evidence>
<dbReference type="Proteomes" id="UP000298225">
    <property type="component" value="Unassembled WGS sequence"/>
</dbReference>
<comment type="caution">
    <text evidence="1">The sequence shown here is derived from an EMBL/GenBank/DDBJ whole genome shotgun (WGS) entry which is preliminary data.</text>
</comment>
<dbReference type="OrthoDB" id="7254827at2"/>
<name>A0A4Y9L9G5_9BRAD</name>
<dbReference type="SUPFAM" id="SSF48208">
    <property type="entry name" value="Six-hairpin glycosidases"/>
    <property type="match status" value="1"/>
</dbReference>
<dbReference type="GO" id="GO:0005975">
    <property type="term" value="P:carbohydrate metabolic process"/>
    <property type="evidence" value="ECO:0007669"/>
    <property type="project" value="InterPro"/>
</dbReference>
<dbReference type="EMBL" id="SPQU01000005">
    <property type="protein sequence ID" value="TFV39559.1"/>
    <property type="molecule type" value="Genomic_DNA"/>
</dbReference>
<organism evidence="1 2">
    <name type="scientific">Bradyrhizobium frederickii</name>
    <dbReference type="NCBI Taxonomy" id="2560054"/>
    <lineage>
        <taxon>Bacteria</taxon>
        <taxon>Pseudomonadati</taxon>
        <taxon>Pseudomonadota</taxon>
        <taxon>Alphaproteobacteria</taxon>
        <taxon>Hyphomicrobiales</taxon>
        <taxon>Nitrobacteraceae</taxon>
        <taxon>Bradyrhizobium</taxon>
    </lineage>
</organism>
<evidence type="ECO:0000313" key="1">
    <source>
        <dbReference type="EMBL" id="TFV39559.1"/>
    </source>
</evidence>
<proteinExistence type="predicted"/>
<accession>A0A4Y9L9G5</accession>
<protein>
    <submittedName>
        <fullName evidence="1">Uncharacterized protein</fullName>
    </submittedName>
</protein>
<dbReference type="AlphaFoldDB" id="A0A4Y9L9G5"/>
<dbReference type="InterPro" id="IPR008928">
    <property type="entry name" value="6-hairpin_glycosidase_sf"/>
</dbReference>
<sequence length="284" mass="32176">MALWVSAELRFELPEQVKRDVRALLSDQAGWKTFRAQDLGMLLTGVVARARAGDREWVSFAAPLYRFLQERFHSGSGLFFDAPSGFRRRFASFATQIYLSIACYHYGEFAGESSALAMADACVRKLIALQGPDGEWPWFFDAAGGRVLDFYEVYSVHQYGMAPALLEWAERYRVRGARNALIKGFNWVLGQNQLRRSMLVPDLGLTIRSQIRKRELTTRAPRMLRAIKNAYSGCEAGLIEDSGVGLRLECRSYELGWMLWSFGQRTDLLELTHNSAFGKIPIPA</sequence>